<dbReference type="InterPro" id="IPR036259">
    <property type="entry name" value="MFS_trans_sf"/>
</dbReference>
<organism evidence="9 10">
    <name type="scientific">Sphingomonas echinoides</name>
    <dbReference type="NCBI Taxonomy" id="59803"/>
    <lineage>
        <taxon>Bacteria</taxon>
        <taxon>Pseudomonadati</taxon>
        <taxon>Pseudomonadota</taxon>
        <taxon>Alphaproteobacteria</taxon>
        <taxon>Sphingomonadales</taxon>
        <taxon>Sphingomonadaceae</taxon>
        <taxon>Sphingomonas</taxon>
    </lineage>
</organism>
<keyword evidence="3" id="KW-1003">Cell membrane</keyword>
<feature type="transmembrane region" description="Helical" evidence="7">
    <location>
        <begin position="169"/>
        <end position="188"/>
    </location>
</feature>
<evidence type="ECO:0000256" key="7">
    <source>
        <dbReference type="SAM" id="Phobius"/>
    </source>
</evidence>
<name>A0ABU4PR61_9SPHN</name>
<dbReference type="EMBL" id="JAWXXV010000001">
    <property type="protein sequence ID" value="MDX5982989.1"/>
    <property type="molecule type" value="Genomic_DNA"/>
</dbReference>
<feature type="transmembrane region" description="Helical" evidence="7">
    <location>
        <begin position="379"/>
        <end position="399"/>
    </location>
</feature>
<proteinExistence type="predicted"/>
<feature type="transmembrane region" description="Helical" evidence="7">
    <location>
        <begin position="256"/>
        <end position="276"/>
    </location>
</feature>
<keyword evidence="6 7" id="KW-0472">Membrane</keyword>
<evidence type="ECO:0000256" key="4">
    <source>
        <dbReference type="ARBA" id="ARBA00022692"/>
    </source>
</evidence>
<dbReference type="PANTHER" id="PTHR43266:SF2">
    <property type="entry name" value="MAJOR FACILITATOR SUPERFAMILY (MFS) PROFILE DOMAIN-CONTAINING PROTEIN"/>
    <property type="match status" value="1"/>
</dbReference>
<evidence type="ECO:0000313" key="9">
    <source>
        <dbReference type="EMBL" id="MDX5986626.1"/>
    </source>
</evidence>
<keyword evidence="4 7" id="KW-0812">Transmembrane</keyword>
<dbReference type="InterPro" id="IPR011701">
    <property type="entry name" value="MFS"/>
</dbReference>
<evidence type="ECO:0000313" key="8">
    <source>
        <dbReference type="EMBL" id="MDX5982989.1"/>
    </source>
</evidence>
<dbReference type="EMBL" id="JAWXXV010000003">
    <property type="protein sequence ID" value="MDX5986626.1"/>
    <property type="molecule type" value="Genomic_DNA"/>
</dbReference>
<feature type="transmembrane region" description="Helical" evidence="7">
    <location>
        <begin position="111"/>
        <end position="130"/>
    </location>
</feature>
<dbReference type="Gene3D" id="1.20.1250.20">
    <property type="entry name" value="MFS general substrate transporter like domains"/>
    <property type="match status" value="1"/>
</dbReference>
<evidence type="ECO:0000313" key="10">
    <source>
        <dbReference type="Proteomes" id="UP001279660"/>
    </source>
</evidence>
<dbReference type="PANTHER" id="PTHR43266">
    <property type="entry name" value="MACROLIDE-EFFLUX PROTEIN"/>
    <property type="match status" value="1"/>
</dbReference>
<keyword evidence="5 7" id="KW-1133">Transmembrane helix</keyword>
<gene>
    <name evidence="8" type="ORF">SIL82_01845</name>
    <name evidence="9" type="ORF">SIL82_20420</name>
</gene>
<comment type="subcellular location">
    <subcellularLocation>
        <location evidence="1">Cell membrane</location>
        <topology evidence="1">Multi-pass membrane protein</topology>
    </subcellularLocation>
</comment>
<keyword evidence="2" id="KW-0813">Transport</keyword>
<comment type="caution">
    <text evidence="9">The sequence shown here is derived from an EMBL/GenBank/DDBJ whole genome shotgun (WGS) entry which is preliminary data.</text>
</comment>
<feature type="transmembrane region" description="Helical" evidence="7">
    <location>
        <begin position="288"/>
        <end position="308"/>
    </location>
</feature>
<feature type="transmembrane region" description="Helical" evidence="7">
    <location>
        <begin position="80"/>
        <end position="105"/>
    </location>
</feature>
<evidence type="ECO:0000256" key="1">
    <source>
        <dbReference type="ARBA" id="ARBA00004651"/>
    </source>
</evidence>
<evidence type="ECO:0000256" key="3">
    <source>
        <dbReference type="ARBA" id="ARBA00022475"/>
    </source>
</evidence>
<dbReference type="RefSeq" id="WP_010405816.1">
    <property type="nucleotide sequence ID" value="NZ_JAWXXV010000001.1"/>
</dbReference>
<feature type="transmembrane region" description="Helical" evidence="7">
    <location>
        <begin position="142"/>
        <end position="163"/>
    </location>
</feature>
<accession>A0ABU4PR61</accession>
<feature type="transmembrane region" description="Helical" evidence="7">
    <location>
        <begin position="222"/>
        <end position="244"/>
    </location>
</feature>
<sequence length="403" mass="40637">MSQPISETIALRPGFERLLFGVLLASTIGDEITQVALVFRVAPAGSGPQIAALLIALLLPGALVAPYAGKLVDHHDAAKILAATSLAQAFVSGVIAFTGGVTAALTGAAMLSFLFAFSGAATFTLVPIVGRPAGLSVARVNAATEFASGGGSVFGPLAGGLLVASGGTAVALLFDAASFLLLGLVIVLSHLSRPGAPDADNPGWTPVAVFRGYAPIARQRRIMLLLASFWVVIMALAIADGVYVFLVTNVLSRGPFAYGAFIAVWAGAYLISAWAAGGYVERNARWTALVGLGSIAASFLAIGLTGALAPSLPLAVVAMAFLIGGAGNAIYNVSVRTILHTTVRPELHGRAAALYGAGTRISEGSGFAIGGLLGPARVLIAYILSGVVALVAAGGGSIGHRSR</sequence>
<feature type="transmembrane region" description="Helical" evidence="7">
    <location>
        <begin position="314"/>
        <end position="331"/>
    </location>
</feature>
<dbReference type="Pfam" id="PF07690">
    <property type="entry name" value="MFS_1"/>
    <property type="match status" value="1"/>
</dbReference>
<dbReference type="Proteomes" id="UP001279660">
    <property type="component" value="Unassembled WGS sequence"/>
</dbReference>
<protein>
    <submittedName>
        <fullName evidence="9">MFS transporter</fullName>
    </submittedName>
</protein>
<dbReference type="SUPFAM" id="SSF103473">
    <property type="entry name" value="MFS general substrate transporter"/>
    <property type="match status" value="1"/>
</dbReference>
<reference evidence="9 10" key="1">
    <citation type="submission" date="2023-11" db="EMBL/GenBank/DDBJ databases">
        <title>MicrobeMod: A computational toolkit for identifying prokaryotic methylation and restriction-modification with nanopore sequencing.</title>
        <authorList>
            <person name="Crits-Christoph A."/>
            <person name="Kang S.C."/>
            <person name="Lee H."/>
            <person name="Ostrov N."/>
        </authorList>
    </citation>
    <scope>NUCLEOTIDE SEQUENCE [LARGE SCALE GENOMIC DNA]</scope>
    <source>
        <strain evidence="9 10">ATCC 14820</strain>
    </source>
</reference>
<evidence type="ECO:0000256" key="6">
    <source>
        <dbReference type="ARBA" id="ARBA00023136"/>
    </source>
</evidence>
<feature type="transmembrane region" description="Helical" evidence="7">
    <location>
        <begin position="50"/>
        <end position="68"/>
    </location>
</feature>
<evidence type="ECO:0000256" key="5">
    <source>
        <dbReference type="ARBA" id="ARBA00022989"/>
    </source>
</evidence>
<keyword evidence="10" id="KW-1185">Reference proteome</keyword>
<evidence type="ECO:0000256" key="2">
    <source>
        <dbReference type="ARBA" id="ARBA00022448"/>
    </source>
</evidence>